<evidence type="ECO:0000256" key="5">
    <source>
        <dbReference type="ARBA" id="ARBA00022832"/>
    </source>
</evidence>
<reference evidence="16 17" key="1">
    <citation type="submission" date="2020-08" db="EMBL/GenBank/DDBJ databases">
        <title>Bridging the membrane lipid divide: bacteria of the FCB group superphylum have the potential to synthesize archaeal ether lipids.</title>
        <authorList>
            <person name="Villanueva L."/>
            <person name="Von Meijenfeldt F.A.B."/>
            <person name="Westbye A.B."/>
            <person name="Yadav S."/>
            <person name="Hopmans E.C."/>
            <person name="Dutilh B.E."/>
            <person name="Sinninghe Damste J.S."/>
        </authorList>
    </citation>
    <scope>NUCLEOTIDE SEQUENCE [LARGE SCALE GENOMIC DNA]</scope>
    <source>
        <strain evidence="16">NIOZ-UU17</strain>
    </source>
</reference>
<dbReference type="InterPro" id="IPR008927">
    <property type="entry name" value="6-PGluconate_DH-like_C_sf"/>
</dbReference>
<dbReference type="InterPro" id="IPR006108">
    <property type="entry name" value="3HC_DH_C"/>
</dbReference>
<comment type="catalytic activity">
    <reaction evidence="12">
        <text>a (3S)-3-hydroxyacyl-CoA + NAD(+) = a 3-oxoacyl-CoA + NADH + H(+)</text>
        <dbReference type="Rhea" id="RHEA:22432"/>
        <dbReference type="ChEBI" id="CHEBI:15378"/>
        <dbReference type="ChEBI" id="CHEBI:57318"/>
        <dbReference type="ChEBI" id="CHEBI:57540"/>
        <dbReference type="ChEBI" id="CHEBI:57945"/>
        <dbReference type="ChEBI" id="CHEBI:90726"/>
        <dbReference type="EC" id="1.1.1.35"/>
    </reaction>
</comment>
<evidence type="ECO:0000256" key="4">
    <source>
        <dbReference type="ARBA" id="ARBA00012076"/>
    </source>
</evidence>
<dbReference type="InterPro" id="IPR029045">
    <property type="entry name" value="ClpP/crotonase-like_dom_sf"/>
</dbReference>
<evidence type="ECO:0000313" key="17">
    <source>
        <dbReference type="Proteomes" id="UP000605201"/>
    </source>
</evidence>
<sequence length="709" mass="78532">MTIHYEKDDKNIVVLSMDIKNRSQNVINEVLQDALKNVSARLFADDDLAGIIITSAKKDFVAGADIDKLFQATDPQEMLEWLEDFKAVLRKLETLGKPLVAAINGSALGGGYEITLACHYRIAVNNPKTKIGLPEVKLGVFPGGGATQRLPRMIGIQNALPLLLEGKNFNPESALKLGMIDELADDLPDMMAKAQKWILAHPESKQPWDQSDFKWPGGDNHDPDIAQLWAVVPAMLNQKTRGNYPAAQHILACVYEGGWIDFDIACRVESRYFAHTATGKIAKNMINAFWYQLNAINKGESRPEGFEKSRVKKVGILGAGLMGSGVAYVTADAGVEVVLKDISIETAEKGKQYAVKLLEKRLGQGRITPEKQAEVLNRILTAEKADDLKGCDLIIEAVFEDRELKGNVTREAEAQIAETAIFASNTSTIPITGLAEQSARPHNFIGLHFFSPVDRMPLVEIILGQKTSKETLARAFDFVQQIKKTPIVVNDSRGFYTSRVFATFPMEGMALLDEGQHPRAIESAALQAGMPVGPLAITDEVSIALMLHIIEQTQKDFAAEGKQYVAHPGENVVIKMVQAFKRSGKADKKGFYEYPQDGKKYLWPELRKHFPPSDRELSQEEMMTRMLFIQALEAARCLEENVVISVADANIGSIFGWGFAPFKGGTLQFINDYGVKEFVEKSEALADKYGSRFNPPEILIKMAENNREF</sequence>
<dbReference type="InterPro" id="IPR050136">
    <property type="entry name" value="FA_oxidation_alpha_subunit"/>
</dbReference>
<comment type="caution">
    <text evidence="16">The sequence shown here is derived from an EMBL/GenBank/DDBJ whole genome shotgun (WGS) entry which is preliminary data.</text>
</comment>
<dbReference type="PANTHER" id="PTHR43612">
    <property type="entry name" value="TRIFUNCTIONAL ENZYME SUBUNIT ALPHA"/>
    <property type="match status" value="1"/>
</dbReference>
<evidence type="ECO:0000259" key="14">
    <source>
        <dbReference type="Pfam" id="PF00725"/>
    </source>
</evidence>
<dbReference type="SUPFAM" id="SSF52096">
    <property type="entry name" value="ClpP/crotonase"/>
    <property type="match status" value="1"/>
</dbReference>
<dbReference type="Gene3D" id="3.90.226.10">
    <property type="entry name" value="2-enoyl-CoA Hydratase, Chain A, domain 1"/>
    <property type="match status" value="1"/>
</dbReference>
<dbReference type="FunFam" id="3.40.50.720:FF:000009">
    <property type="entry name" value="Fatty oxidation complex, alpha subunit"/>
    <property type="match status" value="1"/>
</dbReference>
<protein>
    <recommendedName>
        <fullName evidence="4">enoyl-CoA hydratase</fullName>
        <ecNumber evidence="4">4.2.1.17</ecNumber>
    </recommendedName>
</protein>
<dbReference type="GO" id="GO:0016509">
    <property type="term" value="F:long-chain (3S)-3-hydroxyacyl-CoA dehydrogenase (NAD+) activity"/>
    <property type="evidence" value="ECO:0007669"/>
    <property type="project" value="TreeGrafter"/>
</dbReference>
<dbReference type="InterPro" id="IPR036291">
    <property type="entry name" value="NAD(P)-bd_dom_sf"/>
</dbReference>
<dbReference type="InterPro" id="IPR018376">
    <property type="entry name" value="Enoyl-CoA_hyd/isom_CS"/>
</dbReference>
<keyword evidence="6" id="KW-0442">Lipid degradation</keyword>
<dbReference type="SUPFAM" id="SSF51735">
    <property type="entry name" value="NAD(P)-binding Rossmann-fold domains"/>
    <property type="match status" value="1"/>
</dbReference>
<dbReference type="Gene3D" id="3.40.50.720">
    <property type="entry name" value="NAD(P)-binding Rossmann-like Domain"/>
    <property type="match status" value="1"/>
</dbReference>
<dbReference type="AlphaFoldDB" id="A0A8J6P366"/>
<dbReference type="EMBL" id="JACNIG010000241">
    <property type="protein sequence ID" value="MBC8432656.1"/>
    <property type="molecule type" value="Genomic_DNA"/>
</dbReference>
<dbReference type="GO" id="GO:0006635">
    <property type="term" value="P:fatty acid beta-oxidation"/>
    <property type="evidence" value="ECO:0007669"/>
    <property type="project" value="UniProtKB-UniPathway"/>
</dbReference>
<proteinExistence type="inferred from homology"/>
<dbReference type="EC" id="4.2.1.17" evidence="4"/>
<comment type="similarity">
    <text evidence="3">In the N-terminal section; belongs to the enoyl-CoA hydratase/isomerase family.</text>
</comment>
<dbReference type="InterPro" id="IPR001753">
    <property type="entry name" value="Enoyl-CoA_hydra/iso"/>
</dbReference>
<comment type="pathway">
    <text evidence="1">Lipid metabolism; fatty acid beta-oxidation.</text>
</comment>
<dbReference type="Proteomes" id="UP000605201">
    <property type="component" value="Unassembled WGS sequence"/>
</dbReference>
<evidence type="ECO:0000256" key="2">
    <source>
        <dbReference type="ARBA" id="ARBA00007005"/>
    </source>
</evidence>
<keyword evidence="11" id="KW-0511">Multifunctional enzyme</keyword>
<feature type="domain" description="3-hydroxyacyl-CoA dehydrogenase NAD binding" evidence="15">
    <location>
        <begin position="313"/>
        <end position="491"/>
    </location>
</feature>
<evidence type="ECO:0000259" key="15">
    <source>
        <dbReference type="Pfam" id="PF02737"/>
    </source>
</evidence>
<dbReference type="Gene3D" id="1.10.1040.50">
    <property type="match status" value="1"/>
</dbReference>
<evidence type="ECO:0000256" key="11">
    <source>
        <dbReference type="ARBA" id="ARBA00023268"/>
    </source>
</evidence>
<organism evidence="16 17">
    <name type="scientific">Candidatus Desulfatibia vada</name>
    <dbReference type="NCBI Taxonomy" id="2841696"/>
    <lineage>
        <taxon>Bacteria</taxon>
        <taxon>Pseudomonadati</taxon>
        <taxon>Thermodesulfobacteriota</taxon>
        <taxon>Desulfobacteria</taxon>
        <taxon>Desulfobacterales</taxon>
        <taxon>Desulfobacterales incertae sedis</taxon>
        <taxon>Candidatus Desulfatibia</taxon>
    </lineage>
</organism>
<dbReference type="GO" id="GO:0004300">
    <property type="term" value="F:enoyl-CoA hydratase activity"/>
    <property type="evidence" value="ECO:0007669"/>
    <property type="project" value="UniProtKB-EC"/>
</dbReference>
<dbReference type="InterPro" id="IPR006176">
    <property type="entry name" value="3-OHacyl-CoA_DH_NAD-bd"/>
</dbReference>
<comment type="similarity">
    <text evidence="2">In the central section; belongs to the 3-hydroxyacyl-CoA dehydrogenase family.</text>
</comment>
<accession>A0A8J6P366</accession>
<evidence type="ECO:0000256" key="3">
    <source>
        <dbReference type="ARBA" id="ARBA00008750"/>
    </source>
</evidence>
<keyword evidence="7" id="KW-0560">Oxidoreductase</keyword>
<dbReference type="Pfam" id="PF00725">
    <property type="entry name" value="3HCDH"/>
    <property type="match status" value="1"/>
</dbReference>
<evidence type="ECO:0000256" key="10">
    <source>
        <dbReference type="ARBA" id="ARBA00023239"/>
    </source>
</evidence>
<evidence type="ECO:0000256" key="8">
    <source>
        <dbReference type="ARBA" id="ARBA00023027"/>
    </source>
</evidence>
<name>A0A8J6P366_9BACT</name>
<dbReference type="GO" id="GO:0070403">
    <property type="term" value="F:NAD+ binding"/>
    <property type="evidence" value="ECO:0007669"/>
    <property type="project" value="InterPro"/>
</dbReference>
<evidence type="ECO:0000256" key="1">
    <source>
        <dbReference type="ARBA" id="ARBA00005005"/>
    </source>
</evidence>
<dbReference type="Pfam" id="PF00378">
    <property type="entry name" value="ECH_1"/>
    <property type="match status" value="1"/>
</dbReference>
<dbReference type="PANTHER" id="PTHR43612:SF3">
    <property type="entry name" value="TRIFUNCTIONAL ENZYME SUBUNIT ALPHA, MITOCHONDRIAL"/>
    <property type="match status" value="1"/>
</dbReference>
<dbReference type="CDD" id="cd06558">
    <property type="entry name" value="crotonase-like"/>
    <property type="match status" value="1"/>
</dbReference>
<keyword evidence="9" id="KW-0443">Lipid metabolism</keyword>
<dbReference type="Pfam" id="PF02737">
    <property type="entry name" value="3HCDH_N"/>
    <property type="match status" value="1"/>
</dbReference>
<evidence type="ECO:0000256" key="7">
    <source>
        <dbReference type="ARBA" id="ARBA00023002"/>
    </source>
</evidence>
<gene>
    <name evidence="16" type="ORF">H8D96_12155</name>
</gene>
<evidence type="ECO:0000313" key="16">
    <source>
        <dbReference type="EMBL" id="MBC8432656.1"/>
    </source>
</evidence>
<evidence type="ECO:0000256" key="12">
    <source>
        <dbReference type="ARBA" id="ARBA00049556"/>
    </source>
</evidence>
<evidence type="ECO:0000256" key="13">
    <source>
        <dbReference type="RuleBase" id="RU003707"/>
    </source>
</evidence>
<dbReference type="UniPathway" id="UPA00659"/>
<evidence type="ECO:0000256" key="9">
    <source>
        <dbReference type="ARBA" id="ARBA00023098"/>
    </source>
</evidence>
<keyword evidence="5" id="KW-0276">Fatty acid metabolism</keyword>
<evidence type="ECO:0000256" key="6">
    <source>
        <dbReference type="ARBA" id="ARBA00022963"/>
    </source>
</evidence>
<keyword evidence="10" id="KW-0456">Lyase</keyword>
<keyword evidence="8" id="KW-0520">NAD</keyword>
<dbReference type="SUPFAM" id="SSF48179">
    <property type="entry name" value="6-phosphogluconate dehydrogenase C-terminal domain-like"/>
    <property type="match status" value="2"/>
</dbReference>
<dbReference type="PROSITE" id="PS00166">
    <property type="entry name" value="ENOYL_COA_HYDRATASE"/>
    <property type="match status" value="1"/>
</dbReference>
<comment type="similarity">
    <text evidence="13">Belongs to the enoyl-CoA hydratase/isomerase family.</text>
</comment>
<feature type="domain" description="3-hydroxyacyl-CoA dehydrogenase C-terminal" evidence="14">
    <location>
        <begin position="494"/>
        <end position="594"/>
    </location>
</feature>